<dbReference type="InterPro" id="IPR000073">
    <property type="entry name" value="AB_hydrolase_1"/>
</dbReference>
<dbReference type="SUPFAM" id="SSF53474">
    <property type="entry name" value="alpha/beta-Hydrolases"/>
    <property type="match status" value="1"/>
</dbReference>
<keyword evidence="4" id="KW-1185">Reference proteome</keyword>
<dbReference type="Pfam" id="PF00561">
    <property type="entry name" value="Abhydrolase_1"/>
    <property type="match status" value="1"/>
</dbReference>
<gene>
    <name evidence="3" type="ORF">BDW59DRAFT_177675</name>
</gene>
<dbReference type="Proteomes" id="UP001610335">
    <property type="component" value="Unassembled WGS sequence"/>
</dbReference>
<reference evidence="3 4" key="1">
    <citation type="submission" date="2024-07" db="EMBL/GenBank/DDBJ databases">
        <title>Section-level genome sequencing and comparative genomics of Aspergillus sections Usti and Cavernicolus.</title>
        <authorList>
            <consortium name="Lawrence Berkeley National Laboratory"/>
            <person name="Nybo J.L."/>
            <person name="Vesth T.C."/>
            <person name="Theobald S."/>
            <person name="Frisvad J.C."/>
            <person name="Larsen T.O."/>
            <person name="Kjaerboelling I."/>
            <person name="Rothschild-Mancinelli K."/>
            <person name="Lyhne E.K."/>
            <person name="Kogle M.E."/>
            <person name="Barry K."/>
            <person name="Clum A."/>
            <person name="Na H."/>
            <person name="Ledsgaard L."/>
            <person name="Lin J."/>
            <person name="Lipzen A."/>
            <person name="Kuo A."/>
            <person name="Riley R."/>
            <person name="Mondo S."/>
            <person name="LaButti K."/>
            <person name="Haridas S."/>
            <person name="Pangalinan J."/>
            <person name="Salamov A.A."/>
            <person name="Simmons B.A."/>
            <person name="Magnuson J.K."/>
            <person name="Chen J."/>
            <person name="Drula E."/>
            <person name="Henrissat B."/>
            <person name="Wiebenga A."/>
            <person name="Lubbers R.J."/>
            <person name="Gomes A.C."/>
            <person name="Makela M.R."/>
            <person name="Stajich J."/>
            <person name="Grigoriev I.V."/>
            <person name="Mortensen U.H."/>
            <person name="De vries R.P."/>
            <person name="Baker S.E."/>
            <person name="Andersen M.R."/>
        </authorList>
    </citation>
    <scope>NUCLEOTIDE SEQUENCE [LARGE SCALE GENOMIC DNA]</scope>
    <source>
        <strain evidence="3 4">CBS 600.67</strain>
    </source>
</reference>
<dbReference type="InterPro" id="IPR050471">
    <property type="entry name" value="AB_hydrolase"/>
</dbReference>
<dbReference type="PRINTS" id="PR00111">
    <property type="entry name" value="ABHYDROLASE"/>
</dbReference>
<accession>A0ABR4HID7</accession>
<dbReference type="PANTHER" id="PTHR43433">
    <property type="entry name" value="HYDROLASE, ALPHA/BETA FOLD FAMILY PROTEIN"/>
    <property type="match status" value="1"/>
</dbReference>
<sequence>MTEGHFGQCGSPGHTRVCGISGKPESRHGSDGARGGAGESRIQHGFGRHFAFWYHWIPVLAKEYRVIRRDLRGHGLSSDPSKDYDYSLDTVLSEIVDLLNQENISKVHLLCESTGGMIGMALAARYPERVLTLTTCATPSHLPDTAKKAWAVGHKDWPTACRELGARGFNEKMASMSGGVGQADPEYHKWWLDQMDLATGEGFARYTEFLSELDVRPLMKDIKYPTFILAPMRSGNTSLQDQEALKDMISGAKMMAIDGRGHEVYVDKAEDCQVAFLGFLQRLSDGTEGHFHLLA</sequence>
<protein>
    <submittedName>
        <fullName evidence="3">Alpha/beta-hydrolase</fullName>
    </submittedName>
</protein>
<evidence type="ECO:0000256" key="1">
    <source>
        <dbReference type="SAM" id="MobiDB-lite"/>
    </source>
</evidence>
<dbReference type="EMBL" id="JBFXLS010000114">
    <property type="protein sequence ID" value="KAL2815243.1"/>
    <property type="molecule type" value="Genomic_DNA"/>
</dbReference>
<feature type="domain" description="AB hydrolase-1" evidence="2">
    <location>
        <begin position="42"/>
        <end position="268"/>
    </location>
</feature>
<evidence type="ECO:0000313" key="4">
    <source>
        <dbReference type="Proteomes" id="UP001610335"/>
    </source>
</evidence>
<evidence type="ECO:0000313" key="3">
    <source>
        <dbReference type="EMBL" id="KAL2815243.1"/>
    </source>
</evidence>
<dbReference type="PANTHER" id="PTHR43433:SF5">
    <property type="entry name" value="AB HYDROLASE-1 DOMAIN-CONTAINING PROTEIN"/>
    <property type="match status" value="1"/>
</dbReference>
<dbReference type="InterPro" id="IPR029058">
    <property type="entry name" value="AB_hydrolase_fold"/>
</dbReference>
<evidence type="ECO:0000259" key="2">
    <source>
        <dbReference type="Pfam" id="PF00561"/>
    </source>
</evidence>
<comment type="caution">
    <text evidence="3">The sequence shown here is derived from an EMBL/GenBank/DDBJ whole genome shotgun (WGS) entry which is preliminary data.</text>
</comment>
<feature type="region of interest" description="Disordered" evidence="1">
    <location>
        <begin position="1"/>
        <end position="38"/>
    </location>
</feature>
<organism evidence="3 4">
    <name type="scientific">Aspergillus cavernicola</name>
    <dbReference type="NCBI Taxonomy" id="176166"/>
    <lineage>
        <taxon>Eukaryota</taxon>
        <taxon>Fungi</taxon>
        <taxon>Dikarya</taxon>
        <taxon>Ascomycota</taxon>
        <taxon>Pezizomycotina</taxon>
        <taxon>Eurotiomycetes</taxon>
        <taxon>Eurotiomycetidae</taxon>
        <taxon>Eurotiales</taxon>
        <taxon>Aspergillaceae</taxon>
        <taxon>Aspergillus</taxon>
        <taxon>Aspergillus subgen. Nidulantes</taxon>
    </lineage>
</organism>
<name>A0ABR4HID7_9EURO</name>
<proteinExistence type="predicted"/>
<dbReference type="Gene3D" id="3.40.50.1820">
    <property type="entry name" value="alpha/beta hydrolase"/>
    <property type="match status" value="1"/>
</dbReference>